<evidence type="ECO:0000256" key="3">
    <source>
        <dbReference type="ARBA" id="ARBA00023004"/>
    </source>
</evidence>
<accession>A0ABX1FS81</accession>
<dbReference type="EMBL" id="VSRL01000190">
    <property type="protein sequence ID" value="NKE61684.1"/>
    <property type="molecule type" value="Genomic_DNA"/>
</dbReference>
<comment type="caution">
    <text evidence="6">The sequence shown here is derived from an EMBL/GenBank/DDBJ whole genome shotgun (WGS) entry which is preliminary data.</text>
</comment>
<dbReference type="SFLD" id="SFLDS00029">
    <property type="entry name" value="Radical_SAM"/>
    <property type="match status" value="1"/>
</dbReference>
<dbReference type="InterPro" id="IPR050377">
    <property type="entry name" value="Radical_SAM_PqqE_MftC-like"/>
</dbReference>
<dbReference type="CDD" id="cd21109">
    <property type="entry name" value="SPASM"/>
    <property type="match status" value="1"/>
</dbReference>
<keyword evidence="2" id="KW-0479">Metal-binding</keyword>
<dbReference type="InterPro" id="IPR007197">
    <property type="entry name" value="rSAM"/>
</dbReference>
<organism evidence="6 7">
    <name type="scientific">Lentzea indica</name>
    <dbReference type="NCBI Taxonomy" id="2604800"/>
    <lineage>
        <taxon>Bacteria</taxon>
        <taxon>Bacillati</taxon>
        <taxon>Actinomycetota</taxon>
        <taxon>Actinomycetes</taxon>
        <taxon>Pseudonocardiales</taxon>
        <taxon>Pseudonocardiaceae</taxon>
        <taxon>Lentzea</taxon>
    </lineage>
</organism>
<dbReference type="SUPFAM" id="SSF102114">
    <property type="entry name" value="Radical SAM enzymes"/>
    <property type="match status" value="1"/>
</dbReference>
<dbReference type="PANTHER" id="PTHR11228">
    <property type="entry name" value="RADICAL SAM DOMAIN PROTEIN"/>
    <property type="match status" value="1"/>
</dbReference>
<dbReference type="InterPro" id="IPR058240">
    <property type="entry name" value="rSAM_sf"/>
</dbReference>
<evidence type="ECO:0000256" key="2">
    <source>
        <dbReference type="ARBA" id="ARBA00022723"/>
    </source>
</evidence>
<dbReference type="Gene3D" id="3.20.20.70">
    <property type="entry name" value="Aldolase class I"/>
    <property type="match status" value="1"/>
</dbReference>
<dbReference type="SFLD" id="SFLDG01067">
    <property type="entry name" value="SPASM/twitch_domain_containing"/>
    <property type="match status" value="1"/>
</dbReference>
<evidence type="ECO:0000313" key="6">
    <source>
        <dbReference type="EMBL" id="NKE61684.1"/>
    </source>
</evidence>
<proteinExistence type="predicted"/>
<dbReference type="InterPro" id="IPR013785">
    <property type="entry name" value="Aldolase_TIM"/>
</dbReference>
<evidence type="ECO:0000313" key="7">
    <source>
        <dbReference type="Proteomes" id="UP001515943"/>
    </source>
</evidence>
<keyword evidence="3" id="KW-0408">Iron</keyword>
<gene>
    <name evidence="6" type="ORF">FXN61_34975</name>
</gene>
<dbReference type="PROSITE" id="PS51918">
    <property type="entry name" value="RADICAL_SAM"/>
    <property type="match status" value="1"/>
</dbReference>
<protein>
    <submittedName>
        <fullName evidence="6">Radical SAM protein</fullName>
    </submittedName>
</protein>
<evidence type="ECO:0000256" key="1">
    <source>
        <dbReference type="ARBA" id="ARBA00022691"/>
    </source>
</evidence>
<evidence type="ECO:0000259" key="5">
    <source>
        <dbReference type="PROSITE" id="PS51918"/>
    </source>
</evidence>
<name>A0ABX1FS81_9PSEU</name>
<sequence>MYVRHELGQFHALNKNLPLMVTGRDPFPHCVEIHPTDFCNQACSYCFHGGVGEDVSRRGEMLSVAEYRDLIDELVDAGVSEVSVSGGGEPMFYLGIGEVLGHIARSPLDLRLVTNANVIPDDAVPALMDAAEVRVSIDSVNSDVYNKQRGMRGGNLLDRTLKNLRMLAATREQTGGQVRIACTFLVSELNQTEIEQFAAVLIDDVGVDTVVYKQDIYGRITFEDAEVRHRLDQVHRDYGDRVEIRVEDIVDEIGGPCGVAYSKVAFNPYGELYSCCLGSQPGEKNGSLFGSLRAAGSFRKLWQNSADNRRSMLFGGVSCQDCNHTDRLINVTVRAELDRAASLPS</sequence>
<dbReference type="PANTHER" id="PTHR11228:SF7">
    <property type="entry name" value="PQQA PEPTIDE CYCLASE"/>
    <property type="match status" value="1"/>
</dbReference>
<dbReference type="CDD" id="cd01335">
    <property type="entry name" value="Radical_SAM"/>
    <property type="match status" value="1"/>
</dbReference>
<dbReference type="Proteomes" id="UP001515943">
    <property type="component" value="Unassembled WGS sequence"/>
</dbReference>
<keyword evidence="4" id="KW-0411">Iron-sulfur</keyword>
<reference evidence="6 7" key="1">
    <citation type="submission" date="2019-08" db="EMBL/GenBank/DDBJ databases">
        <title>Lentzea from Indian Himalayas.</title>
        <authorList>
            <person name="Mandal S."/>
            <person name="Mallick Gupta A."/>
            <person name="Maiti P.K."/>
            <person name="Sarkar J."/>
            <person name="Mandal S."/>
        </authorList>
    </citation>
    <scope>NUCLEOTIDE SEQUENCE [LARGE SCALE GENOMIC DNA]</scope>
    <source>
        <strain evidence="6 7">PSKA42</strain>
    </source>
</reference>
<keyword evidence="7" id="KW-1185">Reference proteome</keyword>
<evidence type="ECO:0000256" key="4">
    <source>
        <dbReference type="ARBA" id="ARBA00023014"/>
    </source>
</evidence>
<keyword evidence="1" id="KW-0949">S-adenosyl-L-methionine</keyword>
<feature type="domain" description="Radical SAM core" evidence="5">
    <location>
        <begin position="23"/>
        <end position="256"/>
    </location>
</feature>
<dbReference type="Pfam" id="PF04055">
    <property type="entry name" value="Radical_SAM"/>
    <property type="match status" value="1"/>
</dbReference>